<evidence type="ECO:0008006" key="7">
    <source>
        <dbReference type="Google" id="ProtNLM"/>
    </source>
</evidence>
<dbReference type="InterPro" id="IPR017853">
    <property type="entry name" value="GH"/>
</dbReference>
<dbReference type="PANTHER" id="PTHR31268:SF32">
    <property type="entry name" value="GALACTINOL--SUCROSE GALACTOSYLTRANSFERASE 2-RELATED"/>
    <property type="match status" value="1"/>
</dbReference>
<dbReference type="Pfam" id="PF05691">
    <property type="entry name" value="Raffinose_syn"/>
    <property type="match status" value="1"/>
</dbReference>
<evidence type="ECO:0000256" key="4">
    <source>
        <dbReference type="ARBA" id="ARBA00049426"/>
    </source>
</evidence>
<dbReference type="SUPFAM" id="SSF51445">
    <property type="entry name" value="(Trans)glycosidases"/>
    <property type="match status" value="1"/>
</dbReference>
<dbReference type="GO" id="GO:0004557">
    <property type="term" value="F:alpha-galactosidase activity"/>
    <property type="evidence" value="ECO:0007669"/>
    <property type="project" value="UniProtKB-EC"/>
</dbReference>
<comment type="catalytic activity">
    <reaction evidence="1">
        <text>Hydrolysis of terminal, non-reducing alpha-D-galactose residues in alpha-D-galactosides, including galactose oligosaccharides, galactomannans and galactolipids.</text>
        <dbReference type="EC" id="3.2.1.22"/>
    </reaction>
</comment>
<dbReference type="PANTHER" id="PTHR31268">
    <property type="match status" value="1"/>
</dbReference>
<dbReference type="FunFam" id="3.20.20.70:FF:000222">
    <property type="entry name" value="Raffinose synthase Sip1 protein"/>
    <property type="match status" value="1"/>
</dbReference>
<gene>
    <name evidence="5" type="ORF">GRF29_1g3000178</name>
</gene>
<evidence type="ECO:0000256" key="3">
    <source>
        <dbReference type="ARBA" id="ARBA00023277"/>
    </source>
</evidence>
<comment type="similarity">
    <text evidence="2">Belongs to the glycosyl hydrolases 36 family.</text>
</comment>
<evidence type="ECO:0000313" key="5">
    <source>
        <dbReference type="EMBL" id="KAK3217426.1"/>
    </source>
</evidence>
<evidence type="ECO:0000256" key="2">
    <source>
        <dbReference type="ARBA" id="ARBA00007240"/>
    </source>
</evidence>
<dbReference type="Proteomes" id="UP001280581">
    <property type="component" value="Unassembled WGS sequence"/>
</dbReference>
<keyword evidence="3" id="KW-0119">Carbohydrate metabolism</keyword>
<sequence length="866" mass="96260">MYASLTCHPPLGQTTVVPAHKQHVKLTVLIESSTDKEYTVALWSNYEDREKWTSLNLETIEQPSSLLWARGETRPGIHRKWFAIDLAGPPKHGGSVSFTITFRSAEGEPWKWANEQFSISDGHLIFHTASTLSDDLGNFIEGLPDDLKVQSERSETPDTSLWSLTSPVNAASGKESGYTNVTLGKPTNFSRWFALVRLWSPWLAPRQGRGKFQPDKEAIIAAFQREDGSNLAVLAVSGKNDVLTTLGHDGEGNIVINSRNDSDEDASAMLIVSVGHSLEFAFSAVMYHARKLIMKYETASGQIAAEEEALMKDFNPQWLQDWYDGLSYCTWNGIGQKLTEDKIFEALDSLKDNGVNISNLIIDDNWQSLNHEGGDQFENAMTEFEATKTGFPRGLKATVSDVRKNHPKLKHIAVWHALFGYWGGIAPEGKIADEYKTTIVRKKDGVSGGTMTVVAEEDVHRFYRDFYQFLSLAGVDSVKTDAQFFVDELDDATDRRKLIKAYQDAWSIAQLRSFYGKAISCMSQTPQIIFHSQLPSNKPRILLRNSDDFFPEVPASHPWHIFCNAHNAIFNQYLNILPDWDMFQTSHEWASFHAAARCVSGGPIYITDVPGKHDVNLINQMTGNTPRGDTVILRPHTVGKSTSAYNSYDDTVLLKVGTFVGMAHSGVSILGVFNCTQHPLTELIGLDQFPGAERGTYIIRSHISGQVSQPTSAESGDALVHLEIPVIGWDILSAFPFQSFKLERGEHGAEGPADISVANLGILGKMTGAAGIISSDAYVERDSGKLRVWTSLKVLGTYGIYISDLKKRSIEKDFIAVIFGRPISSHCVKINEHCENILEIDCIRAWKETDQHAGWSNEVAVEVIIR</sequence>
<accession>A0AAN6MA25</accession>
<keyword evidence="6" id="KW-1185">Reference proteome</keyword>
<dbReference type="InterPro" id="IPR008811">
    <property type="entry name" value="Glycosyl_hydrolases_36"/>
</dbReference>
<proteinExistence type="inferred from homology"/>
<reference evidence="5 6" key="1">
    <citation type="submission" date="2021-02" db="EMBL/GenBank/DDBJ databases">
        <title>Genome assembly of Pseudopithomyces chartarum.</title>
        <authorList>
            <person name="Jauregui R."/>
            <person name="Singh J."/>
            <person name="Voisey C."/>
        </authorList>
    </citation>
    <scope>NUCLEOTIDE SEQUENCE [LARGE SCALE GENOMIC DNA]</scope>
    <source>
        <strain evidence="5 6">AGR01</strain>
    </source>
</reference>
<organism evidence="5 6">
    <name type="scientific">Pseudopithomyces chartarum</name>
    <dbReference type="NCBI Taxonomy" id="1892770"/>
    <lineage>
        <taxon>Eukaryota</taxon>
        <taxon>Fungi</taxon>
        <taxon>Dikarya</taxon>
        <taxon>Ascomycota</taxon>
        <taxon>Pezizomycotina</taxon>
        <taxon>Dothideomycetes</taxon>
        <taxon>Pleosporomycetidae</taxon>
        <taxon>Pleosporales</taxon>
        <taxon>Massarineae</taxon>
        <taxon>Didymosphaeriaceae</taxon>
        <taxon>Pseudopithomyces</taxon>
    </lineage>
</organism>
<dbReference type="InterPro" id="IPR013785">
    <property type="entry name" value="Aldolase_TIM"/>
</dbReference>
<dbReference type="Gene3D" id="3.20.20.70">
    <property type="entry name" value="Aldolase class I"/>
    <property type="match status" value="1"/>
</dbReference>
<evidence type="ECO:0000256" key="1">
    <source>
        <dbReference type="ARBA" id="ARBA00001255"/>
    </source>
</evidence>
<dbReference type="AlphaFoldDB" id="A0AAN6MA25"/>
<comment type="caution">
    <text evidence="5">The sequence shown here is derived from an EMBL/GenBank/DDBJ whole genome shotgun (WGS) entry which is preliminary data.</text>
</comment>
<dbReference type="GO" id="GO:0047274">
    <property type="term" value="F:galactinol-sucrose galactosyltransferase activity"/>
    <property type="evidence" value="ECO:0007669"/>
    <property type="project" value="UniProtKB-EC"/>
</dbReference>
<name>A0AAN6MA25_9PLEO</name>
<protein>
    <recommendedName>
        <fullName evidence="7">Alpha-galactosidase</fullName>
    </recommendedName>
</protein>
<comment type="catalytic activity">
    <reaction evidence="4">
        <text>alpha-D-galactosyl-(1-&gt;3)-1D-myo-inositol + sucrose = raffinose + myo-inositol</text>
        <dbReference type="Rhea" id="RHEA:20161"/>
        <dbReference type="ChEBI" id="CHEBI:16634"/>
        <dbReference type="ChEBI" id="CHEBI:17268"/>
        <dbReference type="ChEBI" id="CHEBI:17505"/>
        <dbReference type="ChEBI" id="CHEBI:17992"/>
        <dbReference type="EC" id="2.4.1.82"/>
    </reaction>
</comment>
<evidence type="ECO:0000313" key="6">
    <source>
        <dbReference type="Proteomes" id="UP001280581"/>
    </source>
</evidence>
<dbReference type="EMBL" id="WVTA01000001">
    <property type="protein sequence ID" value="KAK3217426.1"/>
    <property type="molecule type" value="Genomic_DNA"/>
</dbReference>